<sequence>MEPVPLWGIIFINCMTILSSIWILIRLYRNRSKRSASFYIYGIASLIGLFLGVISFFYHICHALCAIIIGLFLFIDTFKYKKTISKLSYASYPSVIKGYGGGIVFMFYGTMIILLYYNITIVR</sequence>
<feature type="transmembrane region" description="Helical" evidence="1">
    <location>
        <begin position="6"/>
        <end position="25"/>
    </location>
</feature>
<evidence type="ECO:0000256" key="1">
    <source>
        <dbReference type="SAM" id="Phobius"/>
    </source>
</evidence>
<keyword evidence="1" id="KW-0812">Transmembrane</keyword>
<organism evidence="2 3">
    <name type="scientific">Phocaeicola plebeius</name>
    <dbReference type="NCBI Taxonomy" id="310297"/>
    <lineage>
        <taxon>Bacteria</taxon>
        <taxon>Pseudomonadati</taxon>
        <taxon>Bacteroidota</taxon>
        <taxon>Bacteroidia</taxon>
        <taxon>Bacteroidales</taxon>
        <taxon>Bacteroidaceae</taxon>
        <taxon>Phocaeicola</taxon>
    </lineage>
</organism>
<protein>
    <submittedName>
        <fullName evidence="2">Uncharacterized protein</fullName>
    </submittedName>
</protein>
<name>A0A414WS60_9BACT</name>
<reference evidence="2 3" key="1">
    <citation type="submission" date="2018-08" db="EMBL/GenBank/DDBJ databases">
        <title>A genome reference for cultivated species of the human gut microbiota.</title>
        <authorList>
            <person name="Zou Y."/>
            <person name="Xue W."/>
            <person name="Luo G."/>
        </authorList>
    </citation>
    <scope>NUCLEOTIDE SEQUENCE [LARGE SCALE GENOMIC DNA]</scope>
    <source>
        <strain evidence="2 3">AM17-44</strain>
    </source>
</reference>
<keyword evidence="1" id="KW-0472">Membrane</keyword>
<dbReference type="EMBL" id="QRJS01000044">
    <property type="protein sequence ID" value="RHH40333.1"/>
    <property type="molecule type" value="Genomic_DNA"/>
</dbReference>
<proteinExistence type="predicted"/>
<evidence type="ECO:0000313" key="2">
    <source>
        <dbReference type="EMBL" id="RHH40333.1"/>
    </source>
</evidence>
<comment type="caution">
    <text evidence="2">The sequence shown here is derived from an EMBL/GenBank/DDBJ whole genome shotgun (WGS) entry which is preliminary data.</text>
</comment>
<keyword evidence="1" id="KW-1133">Transmembrane helix</keyword>
<dbReference type="AlphaFoldDB" id="A0A414WS60"/>
<dbReference type="Proteomes" id="UP000284998">
    <property type="component" value="Unassembled WGS sequence"/>
</dbReference>
<feature type="transmembrane region" description="Helical" evidence="1">
    <location>
        <begin position="37"/>
        <end position="54"/>
    </location>
</feature>
<gene>
    <name evidence="2" type="ORF">DW204_13260</name>
</gene>
<feature type="transmembrane region" description="Helical" evidence="1">
    <location>
        <begin position="99"/>
        <end position="119"/>
    </location>
</feature>
<evidence type="ECO:0000313" key="3">
    <source>
        <dbReference type="Proteomes" id="UP000284998"/>
    </source>
</evidence>
<accession>A0A414WS60</accession>